<dbReference type="EMBL" id="GAIX01006034">
    <property type="protein sequence ID" value="JAA86526.1"/>
    <property type="molecule type" value="Transcribed_RNA"/>
</dbReference>
<evidence type="ECO:0000256" key="10">
    <source>
        <dbReference type="ARBA" id="ARBA00048680"/>
    </source>
</evidence>
<dbReference type="InterPro" id="IPR006838">
    <property type="entry name" value="ADTRP_AIG1"/>
</dbReference>
<comment type="catalytic activity">
    <reaction evidence="16">
        <text>12-(9Z-hexadecenoyloxy)-octadecanoate + H2O = 12-hydroxyoctadecanoate + (9Z)-hexadecenoate + H(+)</text>
        <dbReference type="Rhea" id="RHEA:52072"/>
        <dbReference type="ChEBI" id="CHEBI:15377"/>
        <dbReference type="ChEBI" id="CHEBI:15378"/>
        <dbReference type="ChEBI" id="CHEBI:32372"/>
        <dbReference type="ChEBI" id="CHEBI:84201"/>
        <dbReference type="ChEBI" id="CHEBI:136312"/>
    </reaction>
    <physiologicalReaction direction="left-to-right" evidence="16">
        <dbReference type="Rhea" id="RHEA:52073"/>
    </physiologicalReaction>
</comment>
<name>S4P4C5_9NEOP</name>
<evidence type="ECO:0008006" key="19">
    <source>
        <dbReference type="Google" id="ProtNLM"/>
    </source>
</evidence>
<sequence>MANRIIYLRILGYILTIAMHVGNLTYLRMTMKPEQLKDPQLISFRRLQPRYFTVWTFVLHIVHAWVGIVCDYLILYNSKTKHYKLPKHLKGFKDTLFSAILWPSTWVVFSVFWTLFLYDRNLIYPDFLDKILTSTSNHIMHTAIVPVVLWEVCFRPRVQPRSHKRNIFHLAFHLLLYFAVLTYTYIEQNIWIYPIFGVFYGTIYFPLLPITVGVIAFTFYFLQWTLNNYIWSSVTKIKKVR</sequence>
<comment type="catalytic activity">
    <reaction evidence="14">
        <text>13-(9Z-octadecenoyloxy)-octadecanoate + H2O = 13-hydroxy-octadecanoate + (9Z)-octadecenoate + H(+)</text>
        <dbReference type="Rhea" id="RHEA:52064"/>
        <dbReference type="ChEBI" id="CHEBI:15377"/>
        <dbReference type="ChEBI" id="CHEBI:15378"/>
        <dbReference type="ChEBI" id="CHEBI:30823"/>
        <dbReference type="ChEBI" id="CHEBI:136303"/>
        <dbReference type="ChEBI" id="CHEBI:136304"/>
    </reaction>
    <physiologicalReaction direction="left-to-right" evidence="14">
        <dbReference type="Rhea" id="RHEA:52065"/>
    </physiologicalReaction>
</comment>
<dbReference type="GeneID" id="120625224"/>
<proteinExistence type="inferred from homology"/>
<feature type="transmembrane region" description="Helical" evidence="17">
    <location>
        <begin position="166"/>
        <end position="186"/>
    </location>
</feature>
<evidence type="ECO:0000256" key="11">
    <source>
        <dbReference type="ARBA" id="ARBA00048701"/>
    </source>
</evidence>
<evidence type="ECO:0000256" key="17">
    <source>
        <dbReference type="SAM" id="Phobius"/>
    </source>
</evidence>
<evidence type="ECO:0000256" key="7">
    <source>
        <dbReference type="ARBA" id="ARBA00047368"/>
    </source>
</evidence>
<reference evidence="18" key="1">
    <citation type="journal article" date="2013" name="BMC Genomics">
        <title>Unscrambling butterfly oogenesis.</title>
        <authorList>
            <person name="Carter J.M."/>
            <person name="Baker S.C."/>
            <person name="Pink R."/>
            <person name="Carter D.R."/>
            <person name="Collins A."/>
            <person name="Tomlin J."/>
            <person name="Gibbs M."/>
            <person name="Breuker C.J."/>
        </authorList>
    </citation>
    <scope>NUCLEOTIDE SEQUENCE</scope>
    <source>
        <tissue evidence="18">Ovary</tissue>
    </source>
</reference>
<comment type="catalytic activity">
    <reaction evidence="9">
        <text>9-hexadecanoyloxy-octadecanoate + H2O = 9-hydroxy-octadecanoate + hexadecanoate + H(+)</text>
        <dbReference type="Rhea" id="RHEA:52052"/>
        <dbReference type="ChEBI" id="CHEBI:7896"/>
        <dbReference type="ChEBI" id="CHEBI:15377"/>
        <dbReference type="ChEBI" id="CHEBI:15378"/>
        <dbReference type="ChEBI" id="CHEBI:83670"/>
        <dbReference type="ChEBI" id="CHEBI:136286"/>
    </reaction>
    <physiologicalReaction direction="left-to-right" evidence="9">
        <dbReference type="Rhea" id="RHEA:52053"/>
    </physiologicalReaction>
</comment>
<keyword evidence="6 17" id="KW-0472">Membrane</keyword>
<feature type="transmembrane region" description="Helical" evidence="17">
    <location>
        <begin position="7"/>
        <end position="27"/>
    </location>
</feature>
<evidence type="ECO:0000256" key="14">
    <source>
        <dbReference type="ARBA" id="ARBA00049296"/>
    </source>
</evidence>
<evidence type="ECO:0000256" key="16">
    <source>
        <dbReference type="ARBA" id="ARBA00049428"/>
    </source>
</evidence>
<reference evidence="18" key="2">
    <citation type="submission" date="2013-05" db="EMBL/GenBank/DDBJ databases">
        <authorList>
            <person name="Carter J.-M."/>
            <person name="Baker S.C."/>
            <person name="Pink R."/>
            <person name="Carter D.R.F."/>
            <person name="Collins A."/>
            <person name="Tomlin J."/>
            <person name="Gibbs M."/>
            <person name="Breuker C.J."/>
        </authorList>
    </citation>
    <scope>NUCLEOTIDE SEQUENCE</scope>
    <source>
        <tissue evidence="18">Ovary</tissue>
    </source>
</reference>
<evidence type="ECO:0000256" key="1">
    <source>
        <dbReference type="ARBA" id="ARBA00000923"/>
    </source>
</evidence>
<organism evidence="18">
    <name type="scientific">Pararge aegeria</name>
    <name type="common">speckled wood butterfly</name>
    <dbReference type="NCBI Taxonomy" id="116150"/>
    <lineage>
        <taxon>Eukaryota</taxon>
        <taxon>Metazoa</taxon>
        <taxon>Ecdysozoa</taxon>
        <taxon>Arthropoda</taxon>
        <taxon>Hexapoda</taxon>
        <taxon>Insecta</taxon>
        <taxon>Pterygota</taxon>
        <taxon>Neoptera</taxon>
        <taxon>Endopterygota</taxon>
        <taxon>Lepidoptera</taxon>
        <taxon>Glossata</taxon>
        <taxon>Ditrysia</taxon>
        <taxon>Papilionoidea</taxon>
        <taxon>Nymphalidae</taxon>
        <taxon>Satyrinae</taxon>
        <taxon>Satyrini</taxon>
        <taxon>Parargina</taxon>
        <taxon>Pararge</taxon>
    </lineage>
</organism>
<comment type="catalytic activity">
    <reaction evidence="8">
        <text>13-octadecanoyloxy-octadecanoate + H2O = 13-hydroxy-octadecanoate + octadecanoate + H(+)</text>
        <dbReference type="Rhea" id="RHEA:52084"/>
        <dbReference type="ChEBI" id="CHEBI:15377"/>
        <dbReference type="ChEBI" id="CHEBI:15378"/>
        <dbReference type="ChEBI" id="CHEBI:25629"/>
        <dbReference type="ChEBI" id="CHEBI:136304"/>
        <dbReference type="ChEBI" id="CHEBI:136335"/>
    </reaction>
    <physiologicalReaction direction="left-to-right" evidence="8">
        <dbReference type="Rhea" id="RHEA:52085"/>
    </physiologicalReaction>
</comment>
<evidence type="ECO:0000256" key="6">
    <source>
        <dbReference type="ARBA" id="ARBA00023136"/>
    </source>
</evidence>
<feature type="transmembrane region" description="Helical" evidence="17">
    <location>
        <begin position="138"/>
        <end position="154"/>
    </location>
</feature>
<comment type="similarity">
    <text evidence="3">Belongs to the AIG1 family.</text>
</comment>
<evidence type="ECO:0000256" key="8">
    <source>
        <dbReference type="ARBA" id="ARBA00047427"/>
    </source>
</evidence>
<comment type="catalytic activity">
    <reaction evidence="12">
        <text>9-(9Z-octadecenoyloxy)-octadecanoate + H2O = 9-hydroxy-octadecanoate + (9Z)-octadecenoate + H(+)</text>
        <dbReference type="Rhea" id="RHEA:52048"/>
        <dbReference type="ChEBI" id="CHEBI:15377"/>
        <dbReference type="ChEBI" id="CHEBI:15378"/>
        <dbReference type="ChEBI" id="CHEBI:30823"/>
        <dbReference type="ChEBI" id="CHEBI:136282"/>
        <dbReference type="ChEBI" id="CHEBI:136286"/>
    </reaction>
    <physiologicalReaction direction="left-to-right" evidence="12">
        <dbReference type="Rhea" id="RHEA:52049"/>
    </physiologicalReaction>
</comment>
<evidence type="ECO:0000256" key="5">
    <source>
        <dbReference type="ARBA" id="ARBA00022989"/>
    </source>
</evidence>
<comment type="catalytic activity">
    <reaction evidence="7">
        <text>12-hexadecanoyloxy-octadecanoate + H2O = 12-hydroxyoctadecanoate + hexadecanoate + H(+)</text>
        <dbReference type="Rhea" id="RHEA:52056"/>
        <dbReference type="ChEBI" id="CHEBI:7896"/>
        <dbReference type="ChEBI" id="CHEBI:15377"/>
        <dbReference type="ChEBI" id="CHEBI:15378"/>
        <dbReference type="ChEBI" id="CHEBI:83677"/>
        <dbReference type="ChEBI" id="CHEBI:84201"/>
    </reaction>
    <physiologicalReaction direction="left-to-right" evidence="7">
        <dbReference type="Rhea" id="RHEA:52057"/>
    </physiologicalReaction>
</comment>
<protein>
    <recommendedName>
        <fullName evidence="19">Androgen-dependent TFPI-regulating protein</fullName>
    </recommendedName>
</protein>
<feature type="transmembrane region" description="Helical" evidence="17">
    <location>
        <begin position="52"/>
        <end position="75"/>
    </location>
</feature>
<dbReference type="GO" id="GO:0012505">
    <property type="term" value="C:endomembrane system"/>
    <property type="evidence" value="ECO:0007669"/>
    <property type="project" value="UniProtKB-SubCell"/>
</dbReference>
<evidence type="ECO:0000256" key="12">
    <source>
        <dbReference type="ARBA" id="ARBA00048800"/>
    </source>
</evidence>
<evidence type="ECO:0000256" key="4">
    <source>
        <dbReference type="ARBA" id="ARBA00022692"/>
    </source>
</evidence>
<evidence type="ECO:0000313" key="18">
    <source>
        <dbReference type="EMBL" id="JAA86526.1"/>
    </source>
</evidence>
<dbReference type="AlphaFoldDB" id="S4P4C5"/>
<comment type="subcellular location">
    <subcellularLocation>
        <location evidence="2">Endomembrane system</location>
        <topology evidence="2">Multi-pass membrane protein</topology>
    </subcellularLocation>
</comment>
<comment type="catalytic activity">
    <reaction evidence="11">
        <text>12-(9Z-octadecenoyloxy)-octadecanoate + H2O = 12-hydroxyoctadecanoate + (9Z)-octadecenoate + H(+)</text>
        <dbReference type="Rhea" id="RHEA:52060"/>
        <dbReference type="ChEBI" id="CHEBI:15377"/>
        <dbReference type="ChEBI" id="CHEBI:15378"/>
        <dbReference type="ChEBI" id="CHEBI:30823"/>
        <dbReference type="ChEBI" id="CHEBI:84201"/>
        <dbReference type="ChEBI" id="CHEBI:136302"/>
    </reaction>
    <physiologicalReaction direction="left-to-right" evidence="11">
        <dbReference type="Rhea" id="RHEA:52061"/>
    </physiologicalReaction>
</comment>
<comment type="catalytic activity">
    <reaction evidence="10">
        <text>12-octadecanoyloxy-octadecanoate + H2O = 12-hydroxyoctadecanoate + octadecanoate + H(+)</text>
        <dbReference type="Rhea" id="RHEA:52080"/>
        <dbReference type="ChEBI" id="CHEBI:15377"/>
        <dbReference type="ChEBI" id="CHEBI:15378"/>
        <dbReference type="ChEBI" id="CHEBI:25629"/>
        <dbReference type="ChEBI" id="CHEBI:84201"/>
        <dbReference type="ChEBI" id="CHEBI:136330"/>
    </reaction>
    <physiologicalReaction direction="left-to-right" evidence="10">
        <dbReference type="Rhea" id="RHEA:52081"/>
    </physiologicalReaction>
</comment>
<dbReference type="Pfam" id="PF04750">
    <property type="entry name" value="Far-17a_AIG1"/>
    <property type="match status" value="1"/>
</dbReference>
<comment type="catalytic activity">
    <reaction evidence="1">
        <text>9-(9Z-hexadecenoyloxy)-octadecanoate + H2O = (9Z)-hexadecenoate + 9-hydroxy-octadecanoate + H(+)</text>
        <dbReference type="Rhea" id="RHEA:52068"/>
        <dbReference type="ChEBI" id="CHEBI:15377"/>
        <dbReference type="ChEBI" id="CHEBI:15378"/>
        <dbReference type="ChEBI" id="CHEBI:32372"/>
        <dbReference type="ChEBI" id="CHEBI:136286"/>
        <dbReference type="ChEBI" id="CHEBI:136309"/>
    </reaction>
    <physiologicalReaction direction="left-to-right" evidence="1">
        <dbReference type="Rhea" id="RHEA:52069"/>
    </physiologicalReaction>
</comment>
<dbReference type="GO" id="GO:0016020">
    <property type="term" value="C:membrane"/>
    <property type="evidence" value="ECO:0007669"/>
    <property type="project" value="InterPro"/>
</dbReference>
<evidence type="ECO:0000256" key="9">
    <source>
        <dbReference type="ARBA" id="ARBA00047863"/>
    </source>
</evidence>
<dbReference type="RefSeq" id="XP_039748153.1">
    <property type="nucleotide sequence ID" value="XM_039892219.1"/>
</dbReference>
<keyword evidence="5 17" id="KW-1133">Transmembrane helix</keyword>
<evidence type="ECO:0000256" key="15">
    <source>
        <dbReference type="ARBA" id="ARBA00049322"/>
    </source>
</evidence>
<keyword evidence="4 17" id="KW-0812">Transmembrane</keyword>
<dbReference type="RefSeq" id="XP_039748152.1">
    <property type="nucleotide sequence ID" value="XM_039892218.1"/>
</dbReference>
<dbReference type="PANTHER" id="PTHR10989">
    <property type="entry name" value="ANDROGEN-INDUCED PROTEIN 1-RELATED"/>
    <property type="match status" value="1"/>
</dbReference>
<evidence type="ECO:0000256" key="3">
    <source>
        <dbReference type="ARBA" id="ARBA00009300"/>
    </source>
</evidence>
<dbReference type="PANTHER" id="PTHR10989:SF16">
    <property type="entry name" value="AT02829P-RELATED"/>
    <property type="match status" value="1"/>
</dbReference>
<accession>S4P4C5</accession>
<evidence type="ECO:0000256" key="13">
    <source>
        <dbReference type="ARBA" id="ARBA00049221"/>
    </source>
</evidence>
<comment type="catalytic activity">
    <reaction evidence="13">
        <text>9-octadecanoyloxy-octadecanoate + H2O = 9-hydroxy-octadecanoate + octadecanoate + H(+)</text>
        <dbReference type="Rhea" id="RHEA:52096"/>
        <dbReference type="ChEBI" id="CHEBI:15377"/>
        <dbReference type="ChEBI" id="CHEBI:15378"/>
        <dbReference type="ChEBI" id="CHEBI:25629"/>
        <dbReference type="ChEBI" id="CHEBI:136286"/>
        <dbReference type="ChEBI" id="CHEBI:136373"/>
    </reaction>
    <physiologicalReaction direction="left-to-right" evidence="13">
        <dbReference type="Rhea" id="RHEA:52097"/>
    </physiologicalReaction>
</comment>
<comment type="catalytic activity">
    <reaction evidence="15">
        <text>13-(9Z-hexadecenoyloxy)-octadecanoate + H2O = 13-hydroxy-octadecanoate + (9Z)-hexadecenoate + H(+)</text>
        <dbReference type="Rhea" id="RHEA:52076"/>
        <dbReference type="ChEBI" id="CHEBI:15377"/>
        <dbReference type="ChEBI" id="CHEBI:15378"/>
        <dbReference type="ChEBI" id="CHEBI:32372"/>
        <dbReference type="ChEBI" id="CHEBI:136304"/>
        <dbReference type="ChEBI" id="CHEBI:136315"/>
    </reaction>
    <physiologicalReaction direction="left-to-right" evidence="15">
        <dbReference type="Rhea" id="RHEA:52077"/>
    </physiologicalReaction>
</comment>
<feature type="transmembrane region" description="Helical" evidence="17">
    <location>
        <begin position="198"/>
        <end position="222"/>
    </location>
</feature>
<evidence type="ECO:0000256" key="2">
    <source>
        <dbReference type="ARBA" id="ARBA00004127"/>
    </source>
</evidence>
<feature type="transmembrane region" description="Helical" evidence="17">
    <location>
        <begin position="96"/>
        <end position="118"/>
    </location>
</feature>